<organism evidence="2 3">
    <name type="scientific">Virgisporangium aliadipatigenens</name>
    <dbReference type="NCBI Taxonomy" id="741659"/>
    <lineage>
        <taxon>Bacteria</taxon>
        <taxon>Bacillati</taxon>
        <taxon>Actinomycetota</taxon>
        <taxon>Actinomycetes</taxon>
        <taxon>Micromonosporales</taxon>
        <taxon>Micromonosporaceae</taxon>
        <taxon>Virgisporangium</taxon>
    </lineage>
</organism>
<evidence type="ECO:0000313" key="3">
    <source>
        <dbReference type="Proteomes" id="UP000619260"/>
    </source>
</evidence>
<sequence>MLRKVIGTLLFVVLVGFAAGTAWTAVGHLDKAWRLADAAWLGDSGAVEIAACGEPDADVGTRACTGRFRAKEAGGGDPTVRIDLSEDEPHDPGARVPAVVGGLDGDRAYPAGGPGAFTVALQLILAAVIGSVGYACGWLAYRLAREPRIWLRDRWRGRRP</sequence>
<evidence type="ECO:0008006" key="4">
    <source>
        <dbReference type="Google" id="ProtNLM"/>
    </source>
</evidence>
<evidence type="ECO:0000256" key="1">
    <source>
        <dbReference type="SAM" id="Phobius"/>
    </source>
</evidence>
<dbReference type="RefSeq" id="WP_203903539.1">
    <property type="nucleotide sequence ID" value="NZ_BOPF01000033.1"/>
</dbReference>
<dbReference type="AlphaFoldDB" id="A0A8J3YQS7"/>
<keyword evidence="3" id="KW-1185">Reference proteome</keyword>
<keyword evidence="1" id="KW-0812">Transmembrane</keyword>
<name>A0A8J3YQS7_9ACTN</name>
<dbReference type="EMBL" id="BOPF01000033">
    <property type="protein sequence ID" value="GIJ50089.1"/>
    <property type="molecule type" value="Genomic_DNA"/>
</dbReference>
<evidence type="ECO:0000313" key="2">
    <source>
        <dbReference type="EMBL" id="GIJ50089.1"/>
    </source>
</evidence>
<proteinExistence type="predicted"/>
<keyword evidence="1" id="KW-1133">Transmembrane helix</keyword>
<accession>A0A8J3YQS7</accession>
<dbReference type="Proteomes" id="UP000619260">
    <property type="component" value="Unassembled WGS sequence"/>
</dbReference>
<reference evidence="2" key="1">
    <citation type="submission" date="2021-01" db="EMBL/GenBank/DDBJ databases">
        <title>Whole genome shotgun sequence of Virgisporangium aliadipatigenens NBRC 105644.</title>
        <authorList>
            <person name="Komaki H."/>
            <person name="Tamura T."/>
        </authorList>
    </citation>
    <scope>NUCLEOTIDE SEQUENCE</scope>
    <source>
        <strain evidence="2">NBRC 105644</strain>
    </source>
</reference>
<protein>
    <recommendedName>
        <fullName evidence="4">Transmembrane protein</fullName>
    </recommendedName>
</protein>
<comment type="caution">
    <text evidence="2">The sequence shown here is derived from an EMBL/GenBank/DDBJ whole genome shotgun (WGS) entry which is preliminary data.</text>
</comment>
<keyword evidence="1" id="KW-0472">Membrane</keyword>
<gene>
    <name evidence="2" type="ORF">Val02_69750</name>
</gene>
<feature type="transmembrane region" description="Helical" evidence="1">
    <location>
        <begin position="119"/>
        <end position="141"/>
    </location>
</feature>